<name>A0A0A9HWE4_ARUDO</name>
<evidence type="ECO:0000313" key="1">
    <source>
        <dbReference type="EMBL" id="JAE37218.1"/>
    </source>
</evidence>
<sequence length="27" mass="3496">MEIWFLQRWLWVTLAFFRSMHCWFTCG</sequence>
<accession>A0A0A9HWE4</accession>
<protein>
    <submittedName>
        <fullName evidence="1">Uncharacterized protein</fullName>
    </submittedName>
</protein>
<dbReference type="AlphaFoldDB" id="A0A0A9HWE4"/>
<proteinExistence type="predicted"/>
<organism evidence="1">
    <name type="scientific">Arundo donax</name>
    <name type="common">Giant reed</name>
    <name type="synonym">Donax arundinaceus</name>
    <dbReference type="NCBI Taxonomy" id="35708"/>
    <lineage>
        <taxon>Eukaryota</taxon>
        <taxon>Viridiplantae</taxon>
        <taxon>Streptophyta</taxon>
        <taxon>Embryophyta</taxon>
        <taxon>Tracheophyta</taxon>
        <taxon>Spermatophyta</taxon>
        <taxon>Magnoliopsida</taxon>
        <taxon>Liliopsida</taxon>
        <taxon>Poales</taxon>
        <taxon>Poaceae</taxon>
        <taxon>PACMAD clade</taxon>
        <taxon>Arundinoideae</taxon>
        <taxon>Arundineae</taxon>
        <taxon>Arundo</taxon>
    </lineage>
</organism>
<reference evidence="1" key="2">
    <citation type="journal article" date="2015" name="Data Brief">
        <title>Shoot transcriptome of the giant reed, Arundo donax.</title>
        <authorList>
            <person name="Barrero R.A."/>
            <person name="Guerrero F.D."/>
            <person name="Moolhuijzen P."/>
            <person name="Goolsby J.A."/>
            <person name="Tidwell J."/>
            <person name="Bellgard S.E."/>
            <person name="Bellgard M.I."/>
        </authorList>
    </citation>
    <scope>NUCLEOTIDE SEQUENCE</scope>
    <source>
        <tissue evidence="1">Shoot tissue taken approximately 20 cm above the soil surface</tissue>
    </source>
</reference>
<reference evidence="1" key="1">
    <citation type="submission" date="2014-09" db="EMBL/GenBank/DDBJ databases">
        <authorList>
            <person name="Magalhaes I.L.F."/>
            <person name="Oliveira U."/>
            <person name="Santos F.R."/>
            <person name="Vidigal T.H.D.A."/>
            <person name="Brescovit A.D."/>
            <person name="Santos A.J."/>
        </authorList>
    </citation>
    <scope>NUCLEOTIDE SEQUENCE</scope>
    <source>
        <tissue evidence="1">Shoot tissue taken approximately 20 cm above the soil surface</tissue>
    </source>
</reference>
<dbReference type="EMBL" id="GBRH01160678">
    <property type="protein sequence ID" value="JAE37218.1"/>
    <property type="molecule type" value="Transcribed_RNA"/>
</dbReference>